<protein>
    <submittedName>
        <fullName evidence="2">Uncharacterized protein</fullName>
    </submittedName>
</protein>
<evidence type="ECO:0000313" key="2">
    <source>
        <dbReference type="EMBL" id="ODG91495.1"/>
    </source>
</evidence>
<name>A0ABX2ZS11_9BACI</name>
<keyword evidence="1" id="KW-0812">Transmembrane</keyword>
<keyword evidence="3" id="KW-1185">Reference proteome</keyword>
<keyword evidence="1" id="KW-0472">Membrane</keyword>
<evidence type="ECO:0000313" key="3">
    <source>
        <dbReference type="Proteomes" id="UP000094580"/>
    </source>
</evidence>
<reference evidence="2 3" key="1">
    <citation type="submission" date="2016-07" db="EMBL/GenBank/DDBJ databases">
        <authorList>
            <person name="Townsley L."/>
            <person name="Shank E.A."/>
        </authorList>
    </citation>
    <scope>NUCLEOTIDE SEQUENCE [LARGE SCALE GENOMIC DNA]</scope>
    <source>
        <strain evidence="2 3">CH01</strain>
    </source>
</reference>
<dbReference type="NCBIfam" id="NF038340">
    <property type="entry name" value="SAR2788_fam"/>
    <property type="match status" value="1"/>
</dbReference>
<comment type="caution">
    <text evidence="2">The sequence shown here is derived from an EMBL/GenBank/DDBJ whole genome shotgun (WGS) entry which is preliminary data.</text>
</comment>
<feature type="transmembrane region" description="Helical" evidence="1">
    <location>
        <begin position="150"/>
        <end position="183"/>
    </location>
</feature>
<accession>A0ABX2ZS11</accession>
<proteinExistence type="predicted"/>
<keyword evidence="1" id="KW-1133">Transmembrane helix</keyword>
<sequence>MIRKMINLFIVSLVFTVIIGIFPNLSVKAAEVEEATINTIQENLQQTLKDENIIVEDLDITSSNLSLSTSLKDATGDVNKVEVEIVPGKSYITVNSEEVTELGKKESKKYKIDLAHMQLNENSFKGIFTDVDTKQKFSYDTELGTASLIFLIPIGIVMTPAILTALFHTGAMIIVGGAAYVIATQAKKDKKYSHFSATVKSGGVYIGKGLSKSEAVTRLKSNKDTWSISKNQAKGVAASANPTGQPLHEVDKLNGKPKKGYYYHYHPAMRTPKSHAFYGGPVN</sequence>
<dbReference type="RefSeq" id="WP_069034255.1">
    <property type="nucleotide sequence ID" value="NZ_MDKC01000023.1"/>
</dbReference>
<dbReference type="EMBL" id="MDKC01000023">
    <property type="protein sequence ID" value="ODG91495.1"/>
    <property type="molecule type" value="Genomic_DNA"/>
</dbReference>
<dbReference type="Proteomes" id="UP000094580">
    <property type="component" value="Unassembled WGS sequence"/>
</dbReference>
<gene>
    <name evidence="2" type="ORF">BED47_07525</name>
</gene>
<organism evidence="2 3">
    <name type="scientific">Gottfriedia luciferensis</name>
    <dbReference type="NCBI Taxonomy" id="178774"/>
    <lineage>
        <taxon>Bacteria</taxon>
        <taxon>Bacillati</taxon>
        <taxon>Bacillota</taxon>
        <taxon>Bacilli</taxon>
        <taxon>Bacillales</taxon>
        <taxon>Bacillaceae</taxon>
        <taxon>Gottfriedia</taxon>
    </lineage>
</organism>
<evidence type="ECO:0000256" key="1">
    <source>
        <dbReference type="SAM" id="Phobius"/>
    </source>
</evidence>